<reference evidence="3" key="1">
    <citation type="submission" date="2010-03" db="EMBL/GenBank/DDBJ databases">
        <title>The genome sequence of Synergistetes sp. SGP1.</title>
        <authorList>
            <consortium name="metaHIT consortium -- http://www.metahit.eu/"/>
            <person name="Pajon A."/>
            <person name="Turner K."/>
            <person name="Parkhill J."/>
            <person name="Wade W."/>
            <person name="Vartoukian S."/>
        </authorList>
    </citation>
    <scope>NUCLEOTIDE SEQUENCE [LARGE SCALE GENOMIC DNA]</scope>
    <source>
        <strain evidence="3">SGP1</strain>
    </source>
</reference>
<keyword evidence="3" id="KW-1185">Reference proteome</keyword>
<accession>A0AB94IXS6</accession>
<organism evidence="2 3">
    <name type="scientific">Fretibacterium fastidiosum</name>
    <dbReference type="NCBI Taxonomy" id="651822"/>
    <lineage>
        <taxon>Bacteria</taxon>
        <taxon>Thermotogati</taxon>
        <taxon>Synergistota</taxon>
        <taxon>Synergistia</taxon>
        <taxon>Synergistales</taxon>
        <taxon>Aminobacteriaceae</taxon>
        <taxon>Fretibacterium</taxon>
    </lineage>
</organism>
<gene>
    <name evidence="2" type="ORF">SY1_17090</name>
</gene>
<dbReference type="Proteomes" id="UP000008957">
    <property type="component" value="Chromosome"/>
</dbReference>
<feature type="signal peptide" evidence="1">
    <location>
        <begin position="1"/>
        <end position="28"/>
    </location>
</feature>
<name>A0AB94IXS6_9BACT</name>
<protein>
    <recommendedName>
        <fullName evidence="4">Leucine-binding protein domain-containing protein</fullName>
    </recommendedName>
</protein>
<dbReference type="KEGG" id="sbr:SY1_17090"/>
<dbReference type="EMBL" id="FP929056">
    <property type="protein sequence ID" value="CBL28643.1"/>
    <property type="molecule type" value="Genomic_DNA"/>
</dbReference>
<evidence type="ECO:0000313" key="3">
    <source>
        <dbReference type="Proteomes" id="UP000008957"/>
    </source>
</evidence>
<feature type="chain" id="PRO_5044491607" description="Leucine-binding protein domain-containing protein" evidence="1">
    <location>
        <begin position="29"/>
        <end position="395"/>
    </location>
</feature>
<dbReference type="RefSeq" id="WP_015556790.1">
    <property type="nucleotide sequence ID" value="NZ_OZ209244.1"/>
</dbReference>
<evidence type="ECO:0000256" key="1">
    <source>
        <dbReference type="SAM" id="SignalP"/>
    </source>
</evidence>
<reference evidence="2 3" key="2">
    <citation type="submission" date="2010-03" db="EMBL/GenBank/DDBJ databases">
        <authorList>
            <person name="Pajon A."/>
        </authorList>
    </citation>
    <scope>NUCLEOTIDE SEQUENCE [LARGE SCALE GENOMIC DNA]</scope>
    <source>
        <strain evidence="2 3">SGP1</strain>
    </source>
</reference>
<proteinExistence type="predicted"/>
<keyword evidence="1" id="KW-0732">Signal</keyword>
<evidence type="ECO:0008006" key="4">
    <source>
        <dbReference type="Google" id="ProtNLM"/>
    </source>
</evidence>
<evidence type="ECO:0000313" key="2">
    <source>
        <dbReference type="EMBL" id="CBL28643.1"/>
    </source>
</evidence>
<dbReference type="AlphaFoldDB" id="A0AB94IXS6"/>
<sequence length="395" mass="43765">MRDKKALILMATLWLALFGAVAPERAPAAESPNWMWTVFVVPPQGGWETEAGRSILTVLAWHEANIADSGRGIGGHDVHFVPVAEAGEASDVRLPLDERTAAVMSFAVPEVDRGLIQRLGGQKVPLLLAGGEELLIDKDGRPLPNVFALDMFRDYRCAAFANFAAQTLHRKAHVALAASRFTVDQEREAKIAYSLLDLAGFMPMPFWMDASVSDSFSMVAQEIRSVSNGVLIAFIGGMGAREMWRGFMRTETPWQLWNCAAPEPLYLSCKGMLFADQNLFLSERGGFSTLKRQLWDTRAMQVKDLVPAGRANALAEWLTRGIRALPQPVDRLDRDALLTALGRVRGIPFGAQTLDVTPSLHRPVSRQVYIAEVRDRRFILKDTLMTDALPYVPSY</sequence>